<feature type="chain" id="PRO_5040128393" evidence="2">
    <location>
        <begin position="17"/>
        <end position="385"/>
    </location>
</feature>
<feature type="region of interest" description="Disordered" evidence="1">
    <location>
        <begin position="350"/>
        <end position="385"/>
    </location>
</feature>
<dbReference type="Proteomes" id="UP000799764">
    <property type="component" value="Unassembled WGS sequence"/>
</dbReference>
<feature type="signal peptide" evidence="2">
    <location>
        <begin position="1"/>
        <end position="16"/>
    </location>
</feature>
<comment type="caution">
    <text evidence="3">The sequence shown here is derived from an EMBL/GenBank/DDBJ whole genome shotgun (WGS) entry which is preliminary data.</text>
</comment>
<proteinExistence type="predicted"/>
<dbReference type="OrthoDB" id="5337308at2759"/>
<reference evidence="3" key="1">
    <citation type="journal article" date="2020" name="Stud. Mycol.">
        <title>101 Dothideomycetes genomes: a test case for predicting lifestyles and emergence of pathogens.</title>
        <authorList>
            <person name="Haridas S."/>
            <person name="Albert R."/>
            <person name="Binder M."/>
            <person name="Bloem J."/>
            <person name="Labutti K."/>
            <person name="Salamov A."/>
            <person name="Andreopoulos B."/>
            <person name="Baker S."/>
            <person name="Barry K."/>
            <person name="Bills G."/>
            <person name="Bluhm B."/>
            <person name="Cannon C."/>
            <person name="Castanera R."/>
            <person name="Culley D."/>
            <person name="Daum C."/>
            <person name="Ezra D."/>
            <person name="Gonzalez J."/>
            <person name="Henrissat B."/>
            <person name="Kuo A."/>
            <person name="Liang C."/>
            <person name="Lipzen A."/>
            <person name="Lutzoni F."/>
            <person name="Magnuson J."/>
            <person name="Mondo S."/>
            <person name="Nolan M."/>
            <person name="Ohm R."/>
            <person name="Pangilinan J."/>
            <person name="Park H.-J."/>
            <person name="Ramirez L."/>
            <person name="Alfaro M."/>
            <person name="Sun H."/>
            <person name="Tritt A."/>
            <person name="Yoshinaga Y."/>
            <person name="Zwiers L.-H."/>
            <person name="Turgeon B."/>
            <person name="Goodwin S."/>
            <person name="Spatafora J."/>
            <person name="Crous P."/>
            <person name="Grigoriev I."/>
        </authorList>
    </citation>
    <scope>NUCLEOTIDE SEQUENCE</scope>
    <source>
        <strain evidence="3">CBS 690.94</strain>
    </source>
</reference>
<sequence length="385" mass="43829">MKLFSVLLLFAPGCLSRSYPQVGRIAPGEPFLPFERQQHNPNHSVSGINRAPALGSRALFPDDHPLLQTIAEGCSLIGMMSTRDEVAARFLKPAHTRKTAESPWTEWKSLKDWGYNFDEEGSYDAHAKHQKTYLDPVMRSLGLPELNVVEDGGSSEPRIWEHGRATIHDGVEYKRTKAWYQFFMDVEHGLLVTLVSYGPQYKGLQQTPPVTVLPKLKNLCDIMYLEYAHLAAQKNVPVNRLRYYMVDNVQNEETKAAVDYAIGVELTDWECHELTRLPRHTWDKKNVFEPDSEAYKALIASPSGRSAALLLATHKKVFGERRIIESVTFWCQTPDEINYNLLFTIKDHDEEEDDTDWEDEKESEDPGKPDFSVSPWPSATPRPAA</sequence>
<dbReference type="EMBL" id="MU001506">
    <property type="protein sequence ID" value="KAF2440894.1"/>
    <property type="molecule type" value="Genomic_DNA"/>
</dbReference>
<dbReference type="AlphaFoldDB" id="A0A9P4PD69"/>
<gene>
    <name evidence="3" type="ORF">P171DRAFT_84972</name>
</gene>
<accession>A0A9P4PD69</accession>
<evidence type="ECO:0000313" key="3">
    <source>
        <dbReference type="EMBL" id="KAF2440894.1"/>
    </source>
</evidence>
<keyword evidence="2" id="KW-0732">Signal</keyword>
<feature type="compositionally biased region" description="Acidic residues" evidence="1">
    <location>
        <begin position="350"/>
        <end position="363"/>
    </location>
</feature>
<evidence type="ECO:0000313" key="4">
    <source>
        <dbReference type="Proteomes" id="UP000799764"/>
    </source>
</evidence>
<evidence type="ECO:0000256" key="2">
    <source>
        <dbReference type="SAM" id="SignalP"/>
    </source>
</evidence>
<protein>
    <submittedName>
        <fullName evidence="3">Uncharacterized protein</fullName>
    </submittedName>
</protein>
<evidence type="ECO:0000256" key="1">
    <source>
        <dbReference type="SAM" id="MobiDB-lite"/>
    </source>
</evidence>
<name>A0A9P4PD69_9PLEO</name>
<organism evidence="3 4">
    <name type="scientific">Karstenula rhodostoma CBS 690.94</name>
    <dbReference type="NCBI Taxonomy" id="1392251"/>
    <lineage>
        <taxon>Eukaryota</taxon>
        <taxon>Fungi</taxon>
        <taxon>Dikarya</taxon>
        <taxon>Ascomycota</taxon>
        <taxon>Pezizomycotina</taxon>
        <taxon>Dothideomycetes</taxon>
        <taxon>Pleosporomycetidae</taxon>
        <taxon>Pleosporales</taxon>
        <taxon>Massarineae</taxon>
        <taxon>Didymosphaeriaceae</taxon>
        <taxon>Karstenula</taxon>
    </lineage>
</organism>
<keyword evidence="4" id="KW-1185">Reference proteome</keyword>